<reference evidence="2 3" key="1">
    <citation type="submission" date="2018-08" db="EMBL/GenBank/DDBJ databases">
        <title>A genome reference for cultivated species of the human gut microbiota.</title>
        <authorList>
            <person name="Zou Y."/>
            <person name="Xue W."/>
            <person name="Luo G."/>
        </authorList>
    </citation>
    <scope>NUCLEOTIDE SEQUENCE [LARGE SCALE GENOMIC DNA]</scope>
    <source>
        <strain evidence="2 3">AM31-10</strain>
    </source>
</reference>
<dbReference type="EMBL" id="QSJG01000022">
    <property type="protein sequence ID" value="RHD53461.1"/>
    <property type="molecule type" value="Genomic_DNA"/>
</dbReference>
<evidence type="ECO:0000313" key="3">
    <source>
        <dbReference type="Proteomes" id="UP000284361"/>
    </source>
</evidence>
<dbReference type="AlphaFoldDB" id="A0A414FS05"/>
<dbReference type="NCBIfam" id="NF041324">
    <property type="entry name" value="Bacteroid_MobA"/>
    <property type="match status" value="1"/>
</dbReference>
<proteinExistence type="predicted"/>
<dbReference type="Pfam" id="PF19514">
    <property type="entry name" value="MobC_2"/>
    <property type="match status" value="1"/>
</dbReference>
<dbReference type="RefSeq" id="WP_118165403.1">
    <property type="nucleotide sequence ID" value="NZ_QSJG01000022.1"/>
</dbReference>
<organism evidence="2 3">
    <name type="scientific">Phocaeicola plebeius</name>
    <dbReference type="NCBI Taxonomy" id="310297"/>
    <lineage>
        <taxon>Bacteria</taxon>
        <taxon>Pseudomonadati</taxon>
        <taxon>Bacteroidota</taxon>
        <taxon>Bacteroidia</taxon>
        <taxon>Bacteroidales</taxon>
        <taxon>Bacteroidaceae</taxon>
        <taxon>Phocaeicola</taxon>
    </lineage>
</organism>
<evidence type="ECO:0000313" key="2">
    <source>
        <dbReference type="EMBL" id="RHD53461.1"/>
    </source>
</evidence>
<name>A0A414FS05_9BACT</name>
<dbReference type="Proteomes" id="UP000284361">
    <property type="component" value="Unassembled WGS sequence"/>
</dbReference>
<dbReference type="InterPro" id="IPR045788">
    <property type="entry name" value="MobC_2"/>
</dbReference>
<evidence type="ECO:0000256" key="1">
    <source>
        <dbReference type="SAM" id="MobiDB-lite"/>
    </source>
</evidence>
<comment type="caution">
    <text evidence="2">The sequence shown here is derived from an EMBL/GenBank/DDBJ whole genome shotgun (WGS) entry which is preliminary data.</text>
</comment>
<gene>
    <name evidence="2" type="ORF">DW789_10925</name>
</gene>
<accession>A0A414FS05</accession>
<protein>
    <submittedName>
        <fullName evidence="2">MobA protein</fullName>
    </submittedName>
</protein>
<sequence>MNQKNVPRARGKGGRPPKDNPATHRLTVNLTDTQHAEFLTMYEQSGVASLSGFIAARIFGDEFRVIQTDASAVDFVMKLSAFYGQIRSVGVNYNQVVKQLHTTFGEKKALSMLYNLEQQTIEIAQIGRGVLTLCEEFKGKFLPEQP</sequence>
<feature type="region of interest" description="Disordered" evidence="1">
    <location>
        <begin position="1"/>
        <end position="24"/>
    </location>
</feature>